<evidence type="ECO:0000313" key="3">
    <source>
        <dbReference type="Proteomes" id="UP001147747"/>
    </source>
</evidence>
<comment type="caution">
    <text evidence="2">The sequence shown here is derived from an EMBL/GenBank/DDBJ whole genome shotgun (WGS) entry which is preliminary data.</text>
</comment>
<dbReference type="EMBL" id="JAPZBU010000012">
    <property type="protein sequence ID" value="KAJ5376825.1"/>
    <property type="molecule type" value="Genomic_DNA"/>
</dbReference>
<reference evidence="2" key="1">
    <citation type="submission" date="2022-12" db="EMBL/GenBank/DDBJ databases">
        <authorList>
            <person name="Petersen C."/>
        </authorList>
    </citation>
    <scope>NUCLEOTIDE SEQUENCE</scope>
    <source>
        <strain evidence="2">IBT 29677</strain>
    </source>
</reference>
<gene>
    <name evidence="2" type="ORF">N7509_013711</name>
</gene>
<evidence type="ECO:0000256" key="1">
    <source>
        <dbReference type="SAM" id="MobiDB-lite"/>
    </source>
</evidence>
<accession>A0A9W9VES5</accession>
<name>A0A9W9VES5_9EURO</name>
<dbReference type="RefSeq" id="XP_056481855.1">
    <property type="nucleotide sequence ID" value="XM_056638348.1"/>
</dbReference>
<organism evidence="2 3">
    <name type="scientific">Penicillium cosmopolitanum</name>
    <dbReference type="NCBI Taxonomy" id="1131564"/>
    <lineage>
        <taxon>Eukaryota</taxon>
        <taxon>Fungi</taxon>
        <taxon>Dikarya</taxon>
        <taxon>Ascomycota</taxon>
        <taxon>Pezizomycotina</taxon>
        <taxon>Eurotiomycetes</taxon>
        <taxon>Eurotiomycetidae</taxon>
        <taxon>Eurotiales</taxon>
        <taxon>Aspergillaceae</taxon>
        <taxon>Penicillium</taxon>
    </lineage>
</organism>
<keyword evidence="3" id="KW-1185">Reference proteome</keyword>
<dbReference type="AlphaFoldDB" id="A0A9W9VES5"/>
<dbReference type="GeneID" id="81377328"/>
<dbReference type="OrthoDB" id="3176171at2759"/>
<reference evidence="2" key="2">
    <citation type="journal article" date="2023" name="IMA Fungus">
        <title>Comparative genomic study of the Penicillium genus elucidates a diverse pangenome and 15 lateral gene transfer events.</title>
        <authorList>
            <person name="Petersen C."/>
            <person name="Sorensen T."/>
            <person name="Nielsen M.R."/>
            <person name="Sondergaard T.E."/>
            <person name="Sorensen J.L."/>
            <person name="Fitzpatrick D.A."/>
            <person name="Frisvad J.C."/>
            <person name="Nielsen K.L."/>
        </authorList>
    </citation>
    <scope>NUCLEOTIDE SEQUENCE</scope>
    <source>
        <strain evidence="2">IBT 29677</strain>
    </source>
</reference>
<proteinExistence type="predicted"/>
<sequence>MTWMNKHLRNYIVTKVQISTSLDLAFSEGGTFEFNTSTNHSTGSNQSDNPSIAPYELAPRETGAQLLRLPIEDFVQRSLQTPGVTEEQANAFHLELWTLHLDSQRKQSIKTSNKQGTKSDPQDPLSSSLSSRDPSKKTGISFTDPIRPGMAVVCNPPTELPFRHEEQNIAVVLWPLHAAGENVIDVLGPKVQPSQNGESKFLCALALPSTMGQSYEVHLWRQVVVPVQQMLSEVVLEYDAATRYYYVSA</sequence>
<feature type="region of interest" description="Disordered" evidence="1">
    <location>
        <begin position="107"/>
        <end position="144"/>
    </location>
</feature>
<evidence type="ECO:0000313" key="2">
    <source>
        <dbReference type="EMBL" id="KAJ5376825.1"/>
    </source>
</evidence>
<protein>
    <submittedName>
        <fullName evidence="2">Diatom spindle kinesin 1</fullName>
    </submittedName>
</protein>
<feature type="compositionally biased region" description="Low complexity" evidence="1">
    <location>
        <begin position="118"/>
        <end position="132"/>
    </location>
</feature>
<dbReference type="Proteomes" id="UP001147747">
    <property type="component" value="Unassembled WGS sequence"/>
</dbReference>